<dbReference type="EMBL" id="JAKRVX010000003">
    <property type="protein sequence ID" value="MCL9816954.1"/>
    <property type="molecule type" value="Genomic_DNA"/>
</dbReference>
<comment type="caution">
    <text evidence="1">The sequence shown here is derived from an EMBL/GenBank/DDBJ whole genome shotgun (WGS) entry which is preliminary data.</text>
</comment>
<gene>
    <name evidence="1" type="ORF">AArcSt2_08365</name>
</gene>
<name>A0AAE3FX45_9EURY</name>
<dbReference type="InterPro" id="IPR042099">
    <property type="entry name" value="ANL_N_sf"/>
</dbReference>
<dbReference type="Proteomes" id="UP001203207">
    <property type="component" value="Unassembled WGS sequence"/>
</dbReference>
<dbReference type="RefSeq" id="WP_174653895.1">
    <property type="nucleotide sequence ID" value="NZ_JAKRVX010000003.1"/>
</dbReference>
<keyword evidence="2" id="KW-1185">Reference proteome</keyword>
<evidence type="ECO:0000313" key="1">
    <source>
        <dbReference type="EMBL" id="MCL9816954.1"/>
    </source>
</evidence>
<accession>A0AAE3FX45</accession>
<protein>
    <submittedName>
        <fullName evidence="1">Acetyl-CoA synthetase</fullName>
    </submittedName>
</protein>
<dbReference type="Gene3D" id="3.40.50.12780">
    <property type="entry name" value="N-terminal domain of ligase-like"/>
    <property type="match status" value="1"/>
</dbReference>
<evidence type="ECO:0000313" key="2">
    <source>
        <dbReference type="Proteomes" id="UP001203207"/>
    </source>
</evidence>
<reference evidence="1" key="2">
    <citation type="submission" date="2022-02" db="EMBL/GenBank/DDBJ databases">
        <authorList>
            <person name="Elcheninov A.G."/>
            <person name="Sorokin D.Y."/>
            <person name="Kublanov I.V."/>
        </authorList>
    </citation>
    <scope>NUCLEOTIDE SEQUENCE</scope>
    <source>
        <strain evidence="1">AArc-St2</strain>
    </source>
</reference>
<proteinExistence type="predicted"/>
<dbReference type="AlphaFoldDB" id="A0AAE3FX45"/>
<reference evidence="1" key="1">
    <citation type="journal article" date="2022" name="Syst. Appl. Microbiol.">
        <title>Natronocalculus amylovorans gen. nov., sp. nov., and Natranaeroarchaeum aerophilus sp. nov., dominant culturable amylolytic natronoarchaea from hypersaline soda lakes in southwestern Siberia.</title>
        <authorList>
            <person name="Sorokin D.Y."/>
            <person name="Elcheninov A.G."/>
            <person name="Khizhniak T.V."/>
            <person name="Koenen M."/>
            <person name="Bale N.J."/>
            <person name="Damste J.S.S."/>
            <person name="Kublanov I.V."/>
        </authorList>
    </citation>
    <scope>NUCLEOTIDE SEQUENCE</scope>
    <source>
        <strain evidence="1">AArc-St2</strain>
    </source>
</reference>
<dbReference type="SUPFAM" id="SSF56801">
    <property type="entry name" value="Acetyl-CoA synthetase-like"/>
    <property type="match status" value="1"/>
</dbReference>
<sequence length="238" mass="25610">MAMDTVPGLLSRDRRESTPAVSFPAIDREMSYHDFITTAYKSGNVLRYLGVGSGATVAIEPELRPEPLLAFFGAAQLGAVATFETDRKHRRVLLTNVEHEATVTVEPGTRLAVYGGPPTKPATTHWEKEVWSENPGFPPSTVTPETPVLLAGETTYTHADLMEMAQQTVSVLSLSAGERLGIHPALSKPETIGRGLIGALSVGATAVFTDEPIADAYLVDETNGTVDIETDRVYTITE</sequence>
<organism evidence="1 2">
    <name type="scientific">Natronocalculus amylovorans</name>
    <dbReference type="NCBI Taxonomy" id="2917812"/>
    <lineage>
        <taxon>Archaea</taxon>
        <taxon>Methanobacteriati</taxon>
        <taxon>Methanobacteriota</taxon>
        <taxon>Stenosarchaea group</taxon>
        <taxon>Halobacteria</taxon>
        <taxon>Halobacteriales</taxon>
        <taxon>Haloferacaceae</taxon>
        <taxon>Natronocalculus</taxon>
    </lineage>
</organism>